<accession>A0A2N5TDQ0</accession>
<dbReference type="EMBL" id="PGCI01000630">
    <property type="protein sequence ID" value="PLW23538.1"/>
    <property type="molecule type" value="Genomic_DNA"/>
</dbReference>
<organism evidence="2 3">
    <name type="scientific">Puccinia coronata f. sp. avenae</name>
    <dbReference type="NCBI Taxonomy" id="200324"/>
    <lineage>
        <taxon>Eukaryota</taxon>
        <taxon>Fungi</taxon>
        <taxon>Dikarya</taxon>
        <taxon>Basidiomycota</taxon>
        <taxon>Pucciniomycotina</taxon>
        <taxon>Pucciniomycetes</taxon>
        <taxon>Pucciniales</taxon>
        <taxon>Pucciniaceae</taxon>
        <taxon>Puccinia</taxon>
    </lineage>
</organism>
<comment type="caution">
    <text evidence="2">The sequence shown here is derived from an EMBL/GenBank/DDBJ whole genome shotgun (WGS) entry which is preliminary data.</text>
</comment>
<evidence type="ECO:0000313" key="3">
    <source>
        <dbReference type="Proteomes" id="UP000235392"/>
    </source>
</evidence>
<evidence type="ECO:0000313" key="2">
    <source>
        <dbReference type="EMBL" id="PLW23538.1"/>
    </source>
</evidence>
<name>A0A2N5TDQ0_9BASI</name>
<feature type="compositionally biased region" description="Basic and acidic residues" evidence="1">
    <location>
        <begin position="357"/>
        <end position="369"/>
    </location>
</feature>
<gene>
    <name evidence="2" type="ORF">PCASD_09076</name>
</gene>
<reference evidence="2 3" key="1">
    <citation type="submission" date="2017-11" db="EMBL/GenBank/DDBJ databases">
        <title>De novo assembly and phasing of dikaryotic genomes from two isolates of Puccinia coronata f. sp. avenae, the causal agent of oat crown rust.</title>
        <authorList>
            <person name="Miller M.E."/>
            <person name="Zhang Y."/>
            <person name="Omidvar V."/>
            <person name="Sperschneider J."/>
            <person name="Schwessinger B."/>
            <person name="Raley C."/>
            <person name="Palmer J.M."/>
            <person name="Garnica D."/>
            <person name="Upadhyaya N."/>
            <person name="Rathjen J."/>
            <person name="Taylor J.M."/>
            <person name="Park R.F."/>
            <person name="Dodds P.N."/>
            <person name="Hirsch C.D."/>
            <person name="Kianian S.F."/>
            <person name="Figueroa M."/>
        </authorList>
    </citation>
    <scope>NUCLEOTIDE SEQUENCE [LARGE SCALE GENOMIC DNA]</scope>
    <source>
        <strain evidence="2">12SD80</strain>
    </source>
</reference>
<protein>
    <submittedName>
        <fullName evidence="2">Uncharacterized protein</fullName>
    </submittedName>
</protein>
<proteinExistence type="predicted"/>
<evidence type="ECO:0000256" key="1">
    <source>
        <dbReference type="SAM" id="MobiDB-lite"/>
    </source>
</evidence>
<dbReference type="Proteomes" id="UP000235392">
    <property type="component" value="Unassembled WGS sequence"/>
</dbReference>
<feature type="region of interest" description="Disordered" evidence="1">
    <location>
        <begin position="334"/>
        <end position="383"/>
    </location>
</feature>
<dbReference type="AlphaFoldDB" id="A0A2N5TDQ0"/>
<sequence>MSAKLFQCMEIIQHAIAAADVPTVGTRVISDLHYMNLKDARHIRKEYENANHRLIFIGESNGLLHPINNANAATDHERLQKSLSNLAQGPKNEIWIYTDHPVMAIEQAYSLIPRLNFAGDFAGYHGIQLGANNVQKVNLPDTGVIDNIAAHAIAKNTDFSNFAVGSTTPSTLPAYYREYFVPYGREFQSSSYTVYQMKREMEAVIIVNREFHDYEAKVLEFTNGYVLRLQHKYLHNKKMLVEALFNKKQENPIDFALSLGSTQDEMIHHSQFFPTTREPRLRSPSGGIHLCIYSTPAARAKHPSSFFPPPPANMGYASEYEKWTADLADGGPHWVGQLTSPIDPTGANKQDWGAAGRSREEQSAHKQDQNIRNQTTHKAENSKTLSEPLISLISRANNNQSRFNKLNVAPRSLLTCISLVASNHSKRQNIDSNA</sequence>